<protein>
    <submittedName>
        <fullName evidence="2">MarR family transcriptional regulator</fullName>
    </submittedName>
</protein>
<dbReference type="Proteomes" id="UP000305778">
    <property type="component" value="Unassembled WGS sequence"/>
</dbReference>
<dbReference type="OrthoDB" id="5195026at2"/>
<dbReference type="InterPro" id="IPR036388">
    <property type="entry name" value="WH-like_DNA-bd_sf"/>
</dbReference>
<proteinExistence type="predicted"/>
<dbReference type="InterPro" id="IPR000835">
    <property type="entry name" value="HTH_MarR-typ"/>
</dbReference>
<dbReference type="GO" id="GO:0003700">
    <property type="term" value="F:DNA-binding transcription factor activity"/>
    <property type="evidence" value="ECO:0007669"/>
    <property type="project" value="InterPro"/>
</dbReference>
<dbReference type="EMBL" id="SUMC01000120">
    <property type="protein sequence ID" value="TJZ98988.1"/>
    <property type="molecule type" value="Genomic_DNA"/>
</dbReference>
<dbReference type="Gene3D" id="1.10.10.10">
    <property type="entry name" value="Winged helix-like DNA-binding domain superfamily/Winged helix DNA-binding domain"/>
    <property type="match status" value="1"/>
</dbReference>
<organism evidence="2 3">
    <name type="scientific">Actinacidiphila oryziradicis</name>
    <dbReference type="NCBI Taxonomy" id="2571141"/>
    <lineage>
        <taxon>Bacteria</taxon>
        <taxon>Bacillati</taxon>
        <taxon>Actinomycetota</taxon>
        <taxon>Actinomycetes</taxon>
        <taxon>Kitasatosporales</taxon>
        <taxon>Streptomycetaceae</taxon>
        <taxon>Actinacidiphila</taxon>
    </lineage>
</organism>
<dbReference type="AlphaFoldDB" id="A0A4V5MX59"/>
<dbReference type="SUPFAM" id="SSF46785">
    <property type="entry name" value="Winged helix' DNA-binding domain"/>
    <property type="match status" value="1"/>
</dbReference>
<sequence length="93" mass="10342">MDARTILNAVTDRDLPSSTRLVAVCGLLSTGPHTSTSLADTLGLSRRTTAEALARLERRGLVVRRYEMDYRDIPRPAWLFIGAANRPMTLRES</sequence>
<evidence type="ECO:0000259" key="1">
    <source>
        <dbReference type="Pfam" id="PF01047"/>
    </source>
</evidence>
<name>A0A4V5MX59_9ACTN</name>
<reference evidence="2 3" key="1">
    <citation type="submission" date="2019-04" db="EMBL/GenBank/DDBJ databases">
        <title>Streptomyces oryziradicis sp. nov., a novel actinomycete isolated from rhizosphere soil of rice (Oryza sativa L.).</title>
        <authorList>
            <person name="Li C."/>
        </authorList>
    </citation>
    <scope>NUCLEOTIDE SEQUENCE [LARGE SCALE GENOMIC DNA]</scope>
    <source>
        <strain evidence="2 3">NEAU-C40</strain>
    </source>
</reference>
<dbReference type="Pfam" id="PF01047">
    <property type="entry name" value="MarR"/>
    <property type="match status" value="1"/>
</dbReference>
<evidence type="ECO:0000313" key="3">
    <source>
        <dbReference type="Proteomes" id="UP000305778"/>
    </source>
</evidence>
<dbReference type="InterPro" id="IPR036390">
    <property type="entry name" value="WH_DNA-bd_sf"/>
</dbReference>
<accession>A0A4V5MX59</accession>
<dbReference type="RefSeq" id="WP_136730217.1">
    <property type="nucleotide sequence ID" value="NZ_SUMC01000120.1"/>
</dbReference>
<keyword evidence="3" id="KW-1185">Reference proteome</keyword>
<comment type="caution">
    <text evidence="2">The sequence shown here is derived from an EMBL/GenBank/DDBJ whole genome shotgun (WGS) entry which is preliminary data.</text>
</comment>
<evidence type="ECO:0000313" key="2">
    <source>
        <dbReference type="EMBL" id="TJZ98988.1"/>
    </source>
</evidence>
<gene>
    <name evidence="2" type="ORF">FCI23_47335</name>
</gene>
<feature type="domain" description="HTH marR-type" evidence="1">
    <location>
        <begin position="18"/>
        <end position="65"/>
    </location>
</feature>